<organism evidence="1 2">
    <name type="scientific">Caulobacter segnis</name>
    <dbReference type="NCBI Taxonomy" id="88688"/>
    <lineage>
        <taxon>Bacteria</taxon>
        <taxon>Pseudomonadati</taxon>
        <taxon>Pseudomonadota</taxon>
        <taxon>Alphaproteobacteria</taxon>
        <taxon>Caulobacterales</taxon>
        <taxon>Caulobacteraceae</taxon>
        <taxon>Caulobacter</taxon>
    </lineage>
</organism>
<reference evidence="1 2" key="1">
    <citation type="submission" date="2017-08" db="EMBL/GenBank/DDBJ databases">
        <title>Infants hospitalized years apart are colonized by the same room-sourced microbial strains.</title>
        <authorList>
            <person name="Brooks B."/>
            <person name="Olm M.R."/>
            <person name="Firek B.A."/>
            <person name="Baker R."/>
            <person name="Thomas B.C."/>
            <person name="Morowitz M.J."/>
            <person name="Banfield J.F."/>
        </authorList>
    </citation>
    <scope>NUCLEOTIDE SEQUENCE [LARGE SCALE GENOMIC DNA]</scope>
    <source>
        <strain evidence="1">S2_003_000_R2_4</strain>
    </source>
</reference>
<comment type="caution">
    <text evidence="1">The sequence shown here is derived from an EMBL/GenBank/DDBJ whole genome shotgun (WGS) entry which is preliminary data.</text>
</comment>
<evidence type="ECO:0008006" key="3">
    <source>
        <dbReference type="Google" id="ProtNLM"/>
    </source>
</evidence>
<dbReference type="RefSeq" id="WP_304274464.1">
    <property type="nucleotide sequence ID" value="NZ_QFQZ01000008.1"/>
</dbReference>
<gene>
    <name evidence="1" type="ORF">DI526_04265</name>
</gene>
<dbReference type="EMBL" id="QFQZ01000008">
    <property type="protein sequence ID" value="PZR36176.1"/>
    <property type="molecule type" value="Genomic_DNA"/>
</dbReference>
<sequence length="251" mass="27674">MVMGLDRFRAHFAGCGHQYVLVGGTASELVLEEAGLPFRLTKDLDIVLIVEALDAAFSDRFMAFITDGGYQIQERASGEKMLYRFQKPSQASYPAMIELFSRTPEGIVLARDSVFTPLPIDEAAASLSAILLNADYYEFLKAMRRTVQDVPILDEAAIIPFKARAWLDLTARRAAGEEGQGDNIKKHRNDVARLLQLLPAGASIALPDAIRADMRGFAAAVVADETFEPRQFKIDITREAFIARLSSAYGL</sequence>
<protein>
    <recommendedName>
        <fullName evidence="3">Nucleotidyl transferase AbiEii/AbiGii toxin family protein</fullName>
    </recommendedName>
</protein>
<proteinExistence type="predicted"/>
<evidence type="ECO:0000313" key="1">
    <source>
        <dbReference type="EMBL" id="PZR36176.1"/>
    </source>
</evidence>
<dbReference type="AlphaFoldDB" id="A0A2W5VHK5"/>
<name>A0A2W5VHK5_9CAUL</name>
<evidence type="ECO:0000313" key="2">
    <source>
        <dbReference type="Proteomes" id="UP000249393"/>
    </source>
</evidence>
<dbReference type="Proteomes" id="UP000249393">
    <property type="component" value="Unassembled WGS sequence"/>
</dbReference>
<accession>A0A2W5VHK5</accession>